<dbReference type="PROSITE" id="PS51257">
    <property type="entry name" value="PROKAR_LIPOPROTEIN"/>
    <property type="match status" value="1"/>
</dbReference>
<accession>A0A918BZ62</accession>
<evidence type="ECO:0000256" key="1">
    <source>
        <dbReference type="SAM" id="SignalP"/>
    </source>
</evidence>
<sequence>MRSRFLLASLLALSCTAGATSLDFGASYATLGGALLRVGVTDYALAGFTLGAGISSRGVDASVSRAFVLTGLGAARARLTGAVLYGGGLSGNLDLSGTVGPVALTFGASAWNVAPDSFDPLARWAQTAPDLRPSGTAFSLGARYRLSRDVVLNAGGTLGAQNTAFVLAEFRQTDLTYRVGLRAGESVLGVSAGVGYTDPDSGLTAALDVLAGPSTLGLSGSVGLDGVLGDGSSLLAYAAYEPWRLQSQTVRVGVQASVQAGPGTLSVDGRGGWSNAAGTGVGVRVGYTLPLDAPSDDTDTAPATP</sequence>
<feature type="chain" id="PRO_5037541727" evidence="1">
    <location>
        <begin position="20"/>
        <end position="305"/>
    </location>
</feature>
<dbReference type="RefSeq" id="WP_189088185.1">
    <property type="nucleotide sequence ID" value="NZ_BMQL01000002.1"/>
</dbReference>
<reference evidence="2" key="2">
    <citation type="submission" date="2020-09" db="EMBL/GenBank/DDBJ databases">
        <authorList>
            <person name="Sun Q."/>
            <person name="Ohkuma M."/>
        </authorList>
    </citation>
    <scope>NUCLEOTIDE SEQUENCE</scope>
    <source>
        <strain evidence="2">JCM 31311</strain>
    </source>
</reference>
<name>A0A918BZ62_9DEIO</name>
<dbReference type="Proteomes" id="UP000603865">
    <property type="component" value="Unassembled WGS sequence"/>
</dbReference>
<keyword evidence="1" id="KW-0732">Signal</keyword>
<protein>
    <submittedName>
        <fullName evidence="2">Uncharacterized protein</fullName>
    </submittedName>
</protein>
<comment type="caution">
    <text evidence="2">The sequence shown here is derived from an EMBL/GenBank/DDBJ whole genome shotgun (WGS) entry which is preliminary data.</text>
</comment>
<gene>
    <name evidence="2" type="ORF">GCM10008957_07780</name>
</gene>
<reference evidence="2" key="1">
    <citation type="journal article" date="2014" name="Int. J. Syst. Evol. Microbiol.">
        <title>Complete genome sequence of Corynebacterium casei LMG S-19264T (=DSM 44701T), isolated from a smear-ripened cheese.</title>
        <authorList>
            <consortium name="US DOE Joint Genome Institute (JGI-PGF)"/>
            <person name="Walter F."/>
            <person name="Albersmeier A."/>
            <person name="Kalinowski J."/>
            <person name="Ruckert C."/>
        </authorList>
    </citation>
    <scope>NUCLEOTIDE SEQUENCE</scope>
    <source>
        <strain evidence="2">JCM 31311</strain>
    </source>
</reference>
<organism evidence="2 3">
    <name type="scientific">Deinococcus ruber</name>
    <dbReference type="NCBI Taxonomy" id="1848197"/>
    <lineage>
        <taxon>Bacteria</taxon>
        <taxon>Thermotogati</taxon>
        <taxon>Deinococcota</taxon>
        <taxon>Deinococci</taxon>
        <taxon>Deinococcales</taxon>
        <taxon>Deinococcaceae</taxon>
        <taxon>Deinococcus</taxon>
    </lineage>
</organism>
<dbReference type="EMBL" id="BMQL01000002">
    <property type="protein sequence ID" value="GGQ97727.1"/>
    <property type="molecule type" value="Genomic_DNA"/>
</dbReference>
<proteinExistence type="predicted"/>
<evidence type="ECO:0000313" key="3">
    <source>
        <dbReference type="Proteomes" id="UP000603865"/>
    </source>
</evidence>
<evidence type="ECO:0000313" key="2">
    <source>
        <dbReference type="EMBL" id="GGQ97727.1"/>
    </source>
</evidence>
<feature type="signal peptide" evidence="1">
    <location>
        <begin position="1"/>
        <end position="19"/>
    </location>
</feature>
<dbReference type="AlphaFoldDB" id="A0A918BZ62"/>
<keyword evidence="3" id="KW-1185">Reference proteome</keyword>